<evidence type="ECO:0000313" key="2">
    <source>
        <dbReference type="Proteomes" id="UP001339911"/>
    </source>
</evidence>
<sequence>MRALLRWLFRREGREGLSLQRLGSAYPYPYRSAAYRPLLPSQVRLRRFTPVGFGRRGVDPDEVTQFLEQVAVDLARAYAELAGVREQNARIKDALRRWQSRQVSTAHGLARR</sequence>
<name>A0ABU7SAE2_9ACTN</name>
<dbReference type="InterPro" id="IPR019933">
    <property type="entry name" value="DivIVA_domain"/>
</dbReference>
<comment type="caution">
    <text evidence="1">The sequence shown here is derived from an EMBL/GenBank/DDBJ whole genome shotgun (WGS) entry which is preliminary data.</text>
</comment>
<evidence type="ECO:0000313" key="1">
    <source>
        <dbReference type="EMBL" id="MEE6306908.1"/>
    </source>
</evidence>
<dbReference type="EMBL" id="JAZGQL010000005">
    <property type="protein sequence ID" value="MEE6306908.1"/>
    <property type="molecule type" value="Genomic_DNA"/>
</dbReference>
<accession>A0ABU7SAE2</accession>
<reference evidence="1 2" key="1">
    <citation type="submission" date="2024-01" db="EMBL/GenBank/DDBJ databases">
        <title>Genome insights into Plantactinospora veratri sp. nov.</title>
        <authorList>
            <person name="Wang L."/>
        </authorList>
    </citation>
    <scope>NUCLEOTIDE SEQUENCE [LARGE SCALE GENOMIC DNA]</scope>
    <source>
        <strain evidence="1 2">NEAU-FHS4</strain>
    </source>
</reference>
<protein>
    <submittedName>
        <fullName evidence="1">DivIVA domain-containing protein</fullName>
    </submittedName>
</protein>
<gene>
    <name evidence="1" type="ORF">V1634_08740</name>
</gene>
<dbReference type="NCBIfam" id="TIGR03544">
    <property type="entry name" value="DivI1A_domain"/>
    <property type="match status" value="1"/>
</dbReference>
<proteinExistence type="predicted"/>
<keyword evidence="2" id="KW-1185">Reference proteome</keyword>
<dbReference type="Gene3D" id="6.10.250.660">
    <property type="match status" value="1"/>
</dbReference>
<dbReference type="RefSeq" id="WP_331207226.1">
    <property type="nucleotide sequence ID" value="NZ_JAZGQL010000005.1"/>
</dbReference>
<dbReference type="Proteomes" id="UP001339911">
    <property type="component" value="Unassembled WGS sequence"/>
</dbReference>
<organism evidence="1 2">
    <name type="scientific">Plantactinospora veratri</name>
    <dbReference type="NCBI Taxonomy" id="1436122"/>
    <lineage>
        <taxon>Bacteria</taxon>
        <taxon>Bacillati</taxon>
        <taxon>Actinomycetota</taxon>
        <taxon>Actinomycetes</taxon>
        <taxon>Micromonosporales</taxon>
        <taxon>Micromonosporaceae</taxon>
        <taxon>Plantactinospora</taxon>
    </lineage>
</organism>